<reference evidence="3 4" key="1">
    <citation type="journal article" date="2019" name="Sci. Rep.">
        <title>Orb-weaving spider Araneus ventricosus genome elucidates the spidroin gene catalogue.</title>
        <authorList>
            <person name="Kono N."/>
            <person name="Nakamura H."/>
            <person name="Ohtoshi R."/>
            <person name="Moran D.A.P."/>
            <person name="Shinohara A."/>
            <person name="Yoshida Y."/>
            <person name="Fujiwara M."/>
            <person name="Mori M."/>
            <person name="Tomita M."/>
            <person name="Arakawa K."/>
        </authorList>
    </citation>
    <scope>NUCLEOTIDE SEQUENCE [LARGE SCALE GENOMIC DNA]</scope>
</reference>
<dbReference type="PROSITE" id="PS50879">
    <property type="entry name" value="RNASE_H_1"/>
    <property type="match status" value="1"/>
</dbReference>
<dbReference type="InterPro" id="IPR012337">
    <property type="entry name" value="RNaseH-like_sf"/>
</dbReference>
<feature type="region of interest" description="Disordered" evidence="1">
    <location>
        <begin position="29"/>
        <end position="129"/>
    </location>
</feature>
<proteinExistence type="predicted"/>
<dbReference type="InterPro" id="IPR002156">
    <property type="entry name" value="RNaseH_domain"/>
</dbReference>
<protein>
    <recommendedName>
        <fullName evidence="2">RNase H type-1 domain-containing protein</fullName>
    </recommendedName>
</protein>
<dbReference type="CDD" id="cd09276">
    <property type="entry name" value="Rnase_HI_RT_non_LTR"/>
    <property type="match status" value="1"/>
</dbReference>
<gene>
    <name evidence="3" type="ORF">AVEN_241982_1</name>
</gene>
<comment type="caution">
    <text evidence="3">The sequence shown here is derived from an EMBL/GenBank/DDBJ whole genome shotgun (WGS) entry which is preliminary data.</text>
</comment>
<evidence type="ECO:0000259" key="2">
    <source>
        <dbReference type="PROSITE" id="PS50879"/>
    </source>
</evidence>
<feature type="compositionally biased region" description="Polar residues" evidence="1">
    <location>
        <begin position="50"/>
        <end position="72"/>
    </location>
</feature>
<accession>A0A4Y2E997</accession>
<dbReference type="SUPFAM" id="SSF53098">
    <property type="entry name" value="Ribonuclease H-like"/>
    <property type="match status" value="1"/>
</dbReference>
<dbReference type="GO" id="GO:0004523">
    <property type="term" value="F:RNA-DNA hybrid ribonuclease activity"/>
    <property type="evidence" value="ECO:0007669"/>
    <property type="project" value="InterPro"/>
</dbReference>
<dbReference type="Pfam" id="PF00075">
    <property type="entry name" value="RNase_H"/>
    <property type="match status" value="1"/>
</dbReference>
<dbReference type="Proteomes" id="UP000499080">
    <property type="component" value="Unassembled WGS sequence"/>
</dbReference>
<organism evidence="3 4">
    <name type="scientific">Araneus ventricosus</name>
    <name type="common">Orbweaver spider</name>
    <name type="synonym">Epeira ventricosa</name>
    <dbReference type="NCBI Taxonomy" id="182803"/>
    <lineage>
        <taxon>Eukaryota</taxon>
        <taxon>Metazoa</taxon>
        <taxon>Ecdysozoa</taxon>
        <taxon>Arthropoda</taxon>
        <taxon>Chelicerata</taxon>
        <taxon>Arachnida</taxon>
        <taxon>Araneae</taxon>
        <taxon>Araneomorphae</taxon>
        <taxon>Entelegynae</taxon>
        <taxon>Araneoidea</taxon>
        <taxon>Araneidae</taxon>
        <taxon>Araneus</taxon>
    </lineage>
</organism>
<sequence>MGSLFVCPCSRRSDSDPIGGMNYHGMRNMNGRVKSYPPAQDDSGVESANDLKTMTVPSIQIPQMGQDVTNSAPPSPGGKGSQVRLNNLLGIPQSGSVGNLSPKPLRRSLSARGPQEFTPGSASPRIRKRPPSLIVGPEFYADSISAINVPVGNSESHKPVSEVLDWAAHPSECPTKEQISLEDGGVITSGSRIYADGSKIENGVGAAFSVWSEQNIVYRWSAKLQDYNRVFQAELLALKHATDHATSLPHQLITILVDNQASFQAAANPRSRNTTAREICKNLITNKHIHISWIKAHVGYDGNEEEDRLAKEAAKSDRDPPSVKAPISFLKSIFKKKKMMEDWQSDWEDEDTGRSTFNILPRVSTQPCYWKREEILSFAGHGPFPSYLKRFNLASTVNCPCGNTNGTPFHYATEYILTVSFHVIKQAQQHELI</sequence>
<dbReference type="AlphaFoldDB" id="A0A4Y2E997"/>
<dbReference type="InterPro" id="IPR036397">
    <property type="entry name" value="RNaseH_sf"/>
</dbReference>
<evidence type="ECO:0000313" key="4">
    <source>
        <dbReference type="Proteomes" id="UP000499080"/>
    </source>
</evidence>
<dbReference type="EMBL" id="BGPR01000544">
    <property type="protein sequence ID" value="GBM25710.1"/>
    <property type="molecule type" value="Genomic_DNA"/>
</dbReference>
<feature type="domain" description="RNase H type-1" evidence="2">
    <location>
        <begin position="187"/>
        <end position="315"/>
    </location>
</feature>
<dbReference type="Gene3D" id="3.30.420.10">
    <property type="entry name" value="Ribonuclease H-like superfamily/Ribonuclease H"/>
    <property type="match status" value="1"/>
</dbReference>
<dbReference type="OrthoDB" id="6514649at2759"/>
<keyword evidence="4" id="KW-1185">Reference proteome</keyword>
<evidence type="ECO:0000256" key="1">
    <source>
        <dbReference type="SAM" id="MobiDB-lite"/>
    </source>
</evidence>
<evidence type="ECO:0000313" key="3">
    <source>
        <dbReference type="EMBL" id="GBM25710.1"/>
    </source>
</evidence>
<name>A0A4Y2E997_ARAVE</name>
<dbReference type="GO" id="GO:0003676">
    <property type="term" value="F:nucleic acid binding"/>
    <property type="evidence" value="ECO:0007669"/>
    <property type="project" value="InterPro"/>
</dbReference>